<dbReference type="EMBL" id="LBRB01000001">
    <property type="protein sequence ID" value="KKP89214.1"/>
    <property type="molecule type" value="Genomic_DNA"/>
</dbReference>
<dbReference type="InterPro" id="IPR036397">
    <property type="entry name" value="RNaseH_sf"/>
</dbReference>
<dbReference type="STRING" id="1618333.UR93_C0001G0046"/>
<accession>A0A0G0D4R4</accession>
<dbReference type="InterPro" id="IPR012337">
    <property type="entry name" value="RNaseH-like_sf"/>
</dbReference>
<dbReference type="SUPFAM" id="SSF53098">
    <property type="entry name" value="Ribonuclease H-like"/>
    <property type="match status" value="1"/>
</dbReference>
<gene>
    <name evidence="2" type="ORF">UR93_C0001G0046</name>
</gene>
<comment type="caution">
    <text evidence="2">The sequence shown here is derived from an EMBL/GenBank/DDBJ whole genome shotgun (WGS) entry which is preliminary data.</text>
</comment>
<dbReference type="Proteomes" id="UP000034316">
    <property type="component" value="Unassembled WGS sequence"/>
</dbReference>
<feature type="domain" description="Predicted 3'-5' exonuclease PolB-like" evidence="1">
    <location>
        <begin position="69"/>
        <end position="196"/>
    </location>
</feature>
<protein>
    <recommendedName>
        <fullName evidence="1">Predicted 3'-5' exonuclease PolB-like domain-containing protein</fullName>
    </recommendedName>
</protein>
<sequence length="199" mass="23663">MKIYLDIETLPADGKVLDLVKTTYEDLTRDKNIKKQTFEEYHRNTSFNGDFGKIYCIAYAINDDNVEVLSGDEKDILTKFWQIAQPANIFIGHNIMEFDLPFIYKRSIIHNVKPTQNLFFARYRNDPIYDTMREWNKWSSNLTSLDRLAKIFGITSSKEIMKGSEVYDYYLKNKHELVYKYCQKDVEVTRDVYKKLNFL</sequence>
<dbReference type="GO" id="GO:0003676">
    <property type="term" value="F:nucleic acid binding"/>
    <property type="evidence" value="ECO:0007669"/>
    <property type="project" value="InterPro"/>
</dbReference>
<evidence type="ECO:0000313" key="3">
    <source>
        <dbReference type="Proteomes" id="UP000034316"/>
    </source>
</evidence>
<evidence type="ECO:0000259" key="1">
    <source>
        <dbReference type="Pfam" id="PF10108"/>
    </source>
</evidence>
<organism evidence="2 3">
    <name type="scientific">Berkelbacteria bacterium GW2011_GWA2_35_9</name>
    <dbReference type="NCBI Taxonomy" id="1618333"/>
    <lineage>
        <taxon>Bacteria</taxon>
        <taxon>Candidatus Berkelbacteria</taxon>
    </lineage>
</organism>
<dbReference type="AlphaFoldDB" id="A0A0G0D4R4"/>
<proteinExistence type="predicted"/>
<reference evidence="2 3" key="1">
    <citation type="journal article" date="2015" name="Nature">
        <title>rRNA introns, odd ribosomes, and small enigmatic genomes across a large radiation of phyla.</title>
        <authorList>
            <person name="Brown C.T."/>
            <person name="Hug L.A."/>
            <person name="Thomas B.C."/>
            <person name="Sharon I."/>
            <person name="Castelle C.J."/>
            <person name="Singh A."/>
            <person name="Wilkins M.J."/>
            <person name="Williams K.H."/>
            <person name="Banfield J.F."/>
        </authorList>
    </citation>
    <scope>NUCLEOTIDE SEQUENCE [LARGE SCALE GENOMIC DNA]</scope>
</reference>
<evidence type="ECO:0000313" key="2">
    <source>
        <dbReference type="EMBL" id="KKP89214.1"/>
    </source>
</evidence>
<dbReference type="Pfam" id="PF10108">
    <property type="entry name" value="DNA_pol_B_exo2"/>
    <property type="match status" value="1"/>
</dbReference>
<dbReference type="Gene3D" id="3.30.420.10">
    <property type="entry name" value="Ribonuclease H-like superfamily/Ribonuclease H"/>
    <property type="match status" value="1"/>
</dbReference>
<dbReference type="InterPro" id="IPR019288">
    <property type="entry name" value="3'-5'_exonuclease_PolB-like"/>
</dbReference>
<name>A0A0G0D4R4_9BACT</name>